<comment type="similarity">
    <text evidence="1">Belongs to the short-chain dehydrogenases/reductases (SDR) family.</text>
</comment>
<evidence type="ECO:0000313" key="4">
    <source>
        <dbReference type="Proteomes" id="UP001501565"/>
    </source>
</evidence>
<evidence type="ECO:0000256" key="2">
    <source>
        <dbReference type="ARBA" id="ARBA00023002"/>
    </source>
</evidence>
<dbReference type="NCBIfam" id="NF006598">
    <property type="entry name" value="PRK09135.1"/>
    <property type="match status" value="1"/>
</dbReference>
<dbReference type="InterPro" id="IPR036291">
    <property type="entry name" value="NAD(P)-bd_dom_sf"/>
</dbReference>
<name>A0ABP7LWZ4_9GAMM</name>
<dbReference type="PANTHER" id="PTHR43639:SF1">
    <property type="entry name" value="SHORT-CHAIN DEHYDROGENASE_REDUCTASE FAMILY PROTEIN"/>
    <property type="match status" value="1"/>
</dbReference>
<dbReference type="InterPro" id="IPR002347">
    <property type="entry name" value="SDR_fam"/>
</dbReference>
<dbReference type="Proteomes" id="UP001501565">
    <property type="component" value="Unassembled WGS sequence"/>
</dbReference>
<dbReference type="SUPFAM" id="SSF51735">
    <property type="entry name" value="NAD(P)-binding Rossmann-fold domains"/>
    <property type="match status" value="1"/>
</dbReference>
<dbReference type="PANTHER" id="PTHR43639">
    <property type="entry name" value="OXIDOREDUCTASE, SHORT-CHAIN DEHYDROGENASE/REDUCTASE FAMILY (AFU_ORTHOLOGUE AFUA_5G02870)"/>
    <property type="match status" value="1"/>
</dbReference>
<organism evidence="3 4">
    <name type="scientific">Litoribacillus peritrichatus</name>
    <dbReference type="NCBI Taxonomy" id="718191"/>
    <lineage>
        <taxon>Bacteria</taxon>
        <taxon>Pseudomonadati</taxon>
        <taxon>Pseudomonadota</taxon>
        <taxon>Gammaproteobacteria</taxon>
        <taxon>Oceanospirillales</taxon>
        <taxon>Oceanospirillaceae</taxon>
        <taxon>Litoribacillus</taxon>
    </lineage>
</organism>
<evidence type="ECO:0000256" key="1">
    <source>
        <dbReference type="ARBA" id="ARBA00006484"/>
    </source>
</evidence>
<reference evidence="4" key="1">
    <citation type="journal article" date="2019" name="Int. J. Syst. Evol. Microbiol.">
        <title>The Global Catalogue of Microorganisms (GCM) 10K type strain sequencing project: providing services to taxonomists for standard genome sequencing and annotation.</title>
        <authorList>
            <consortium name="The Broad Institute Genomics Platform"/>
            <consortium name="The Broad Institute Genome Sequencing Center for Infectious Disease"/>
            <person name="Wu L."/>
            <person name="Ma J."/>
        </authorList>
    </citation>
    <scope>NUCLEOTIDE SEQUENCE [LARGE SCALE GENOMIC DNA]</scope>
    <source>
        <strain evidence="4">JCM 17551</strain>
    </source>
</reference>
<dbReference type="PRINTS" id="PR00081">
    <property type="entry name" value="GDHRDH"/>
</dbReference>
<proteinExistence type="inferred from homology"/>
<dbReference type="EMBL" id="BAABBN010000002">
    <property type="protein sequence ID" value="GAA3909993.1"/>
    <property type="molecule type" value="Genomic_DNA"/>
</dbReference>
<accession>A0ABP7LWZ4</accession>
<gene>
    <name evidence="3" type="ORF">GCM10022277_00860</name>
</gene>
<comment type="caution">
    <text evidence="3">The sequence shown here is derived from an EMBL/GenBank/DDBJ whole genome shotgun (WGS) entry which is preliminary data.</text>
</comment>
<keyword evidence="2" id="KW-0560">Oxidoreductase</keyword>
<evidence type="ECO:0000313" key="3">
    <source>
        <dbReference type="EMBL" id="GAA3909993.1"/>
    </source>
</evidence>
<dbReference type="Gene3D" id="3.40.50.720">
    <property type="entry name" value="NAD(P)-binding Rossmann-like Domain"/>
    <property type="match status" value="1"/>
</dbReference>
<sequence>MQSDLDSIYKVDQMARQNEKTVLITGAAQRLGAAMAKTFHKAGYRVIIHYFGSEAAAHKLCAEFNQVRPESAFTCHGSLSQPEAITKQVCEITDALAVLINNASSFYPTSIGTITEQDWDDLFESNAKAPLFLTQSLVPLLLKHSTESPEHTSSVINLVDIHAQKPLKDHTVYSMAKAANQMLTLSLAKELAPNIRVNGIAPGAILWPDQEDEVNEEYKQETLNKIPAQTLGDPQHIADTALFLADGPSYITGQILSVDGGRTLFS</sequence>
<keyword evidence="4" id="KW-1185">Reference proteome</keyword>
<dbReference type="Pfam" id="PF13561">
    <property type="entry name" value="adh_short_C2"/>
    <property type="match status" value="1"/>
</dbReference>
<protein>
    <submittedName>
        <fullName evidence="3">Pteridine reductase</fullName>
    </submittedName>
</protein>